<dbReference type="Proteomes" id="UP001501243">
    <property type="component" value="Unassembled WGS sequence"/>
</dbReference>
<proteinExistence type="predicted"/>
<evidence type="ECO:0000313" key="3">
    <source>
        <dbReference type="Proteomes" id="UP001501243"/>
    </source>
</evidence>
<name>A0ABP8PYW7_9BACT</name>
<evidence type="ECO:0000313" key="2">
    <source>
        <dbReference type="EMBL" id="GAA4495372.1"/>
    </source>
</evidence>
<keyword evidence="3" id="KW-1185">Reference proteome</keyword>
<comment type="caution">
    <text evidence="2">The sequence shown here is derived from an EMBL/GenBank/DDBJ whole genome shotgun (WGS) entry which is preliminary data.</text>
</comment>
<protein>
    <recommendedName>
        <fullName evidence="1">DUF4833 domain-containing protein</fullName>
    </recommendedName>
</protein>
<dbReference type="RefSeq" id="WP_208132490.1">
    <property type="nucleotide sequence ID" value="NZ_BAABGQ010000004.1"/>
</dbReference>
<feature type="domain" description="DUF4833" evidence="1">
    <location>
        <begin position="47"/>
        <end position="185"/>
    </location>
</feature>
<dbReference type="EMBL" id="BAABGQ010000004">
    <property type="protein sequence ID" value="GAA4495372.1"/>
    <property type="molecule type" value="Genomic_DNA"/>
</dbReference>
<dbReference type="InterPro" id="IPR032269">
    <property type="entry name" value="DUF4833"/>
</dbReference>
<evidence type="ECO:0000259" key="1">
    <source>
        <dbReference type="Pfam" id="PF16117"/>
    </source>
</evidence>
<accession>A0ABP8PYW7</accession>
<reference evidence="3" key="1">
    <citation type="journal article" date="2019" name="Int. J. Syst. Evol. Microbiol.">
        <title>The Global Catalogue of Microorganisms (GCM) 10K type strain sequencing project: providing services to taxonomists for standard genome sequencing and annotation.</title>
        <authorList>
            <consortium name="The Broad Institute Genomics Platform"/>
            <consortium name="The Broad Institute Genome Sequencing Center for Infectious Disease"/>
            <person name="Wu L."/>
            <person name="Ma J."/>
        </authorList>
    </citation>
    <scope>NUCLEOTIDE SEQUENCE [LARGE SCALE GENOMIC DNA]</scope>
    <source>
        <strain evidence="3">JCM 17841</strain>
    </source>
</reference>
<organism evidence="2 3">
    <name type="scientific">Hymenobacter ginsengisoli</name>
    <dbReference type="NCBI Taxonomy" id="1051626"/>
    <lineage>
        <taxon>Bacteria</taxon>
        <taxon>Pseudomonadati</taxon>
        <taxon>Bacteroidota</taxon>
        <taxon>Cytophagia</taxon>
        <taxon>Cytophagales</taxon>
        <taxon>Hymenobacteraceae</taxon>
        <taxon>Hymenobacter</taxon>
    </lineage>
</organism>
<dbReference type="Pfam" id="PF16117">
    <property type="entry name" value="DUF4833"/>
    <property type="match status" value="1"/>
</dbReference>
<gene>
    <name evidence="2" type="ORF">GCM10023172_07010</name>
</gene>
<sequence length="188" mass="21278">MSVFSYLLTLLLALGVPGPPPLPKAPVQASPPMLSFPVPAGVPNQLFYLQRDPNTNTVIYQLNVNNAGKVDDDEPINVFWLRYDEQGQRKELNFIQRKFAYGLSADKVGPEKFVLKFAAYNKVPFYLMRSGLDRAFHVFAVVNSRYIALTRVYLRIEGGTFWVPNVRYIELKGWDATTHAPVVTRLSV</sequence>